<name>A0A380FX36_9STAP</name>
<dbReference type="AlphaFoldDB" id="A0A380FX36"/>
<dbReference type="OrthoDB" id="9773765at2"/>
<dbReference type="EC" id="1.3.1.76" evidence="2"/>
<evidence type="ECO:0000313" key="9">
    <source>
        <dbReference type="EMBL" id="TGE18132.1"/>
    </source>
</evidence>
<dbReference type="RefSeq" id="WP_103297257.1">
    <property type="nucleotide sequence ID" value="NZ_PPQT01000015.1"/>
</dbReference>
<evidence type="ECO:0000313" key="11">
    <source>
        <dbReference type="Proteomes" id="UP000297598"/>
    </source>
</evidence>
<comment type="catalytic activity">
    <reaction evidence="6">
        <text>precorrin-2 + NAD(+) = sirohydrochlorin + NADH + 2 H(+)</text>
        <dbReference type="Rhea" id="RHEA:15613"/>
        <dbReference type="ChEBI" id="CHEBI:15378"/>
        <dbReference type="ChEBI" id="CHEBI:57540"/>
        <dbReference type="ChEBI" id="CHEBI:57945"/>
        <dbReference type="ChEBI" id="CHEBI:58351"/>
        <dbReference type="ChEBI" id="CHEBI:58827"/>
        <dbReference type="EC" id="1.3.1.76"/>
    </reaction>
</comment>
<evidence type="ECO:0000256" key="1">
    <source>
        <dbReference type="ARBA" id="ARBA00005010"/>
    </source>
</evidence>
<dbReference type="NCBIfam" id="TIGR01470">
    <property type="entry name" value="cysG_Nterm"/>
    <property type="match status" value="1"/>
</dbReference>
<comment type="pathway">
    <text evidence="1">Porphyrin-containing compound metabolism; siroheme biosynthesis; sirohydrochlorin from precorrin-2: step 1/1.</text>
</comment>
<dbReference type="NCBIfam" id="NF005222">
    <property type="entry name" value="PRK06718.1"/>
    <property type="match status" value="1"/>
</dbReference>
<dbReference type="Pfam" id="PF14824">
    <property type="entry name" value="Sirohm_synth_M"/>
    <property type="match status" value="1"/>
</dbReference>
<dbReference type="Proteomes" id="UP000297598">
    <property type="component" value="Unassembled WGS sequence"/>
</dbReference>
<dbReference type="Proteomes" id="UP000254047">
    <property type="component" value="Unassembled WGS sequence"/>
</dbReference>
<reference evidence="9 11" key="2">
    <citation type="submission" date="2019-04" db="EMBL/GenBank/DDBJ databases">
        <title>Genomic characterization of Staphylococcus petrasii strains.</title>
        <authorList>
            <person name="Vrbovska V."/>
            <person name="Kovarovic V."/>
            <person name="Maslanova I."/>
            <person name="Indrakova A."/>
            <person name="Petras P."/>
            <person name="Sedo O."/>
            <person name="Svec P."/>
            <person name="Fisarova L."/>
            <person name="Sedlacek I."/>
            <person name="Doskar J."/>
            <person name="Pantucek R."/>
        </authorList>
    </citation>
    <scope>NUCLEOTIDE SEQUENCE [LARGE SCALE GENOMIC DNA]</scope>
    <source>
        <strain evidence="9 11">P5404</strain>
    </source>
</reference>
<dbReference type="Pfam" id="PF22440">
    <property type="entry name" value="SirC_C"/>
    <property type="match status" value="1"/>
</dbReference>
<dbReference type="SUPFAM" id="SSF75615">
    <property type="entry name" value="Siroheme synthase middle domains-like"/>
    <property type="match status" value="1"/>
</dbReference>
<evidence type="ECO:0000313" key="8">
    <source>
        <dbReference type="EMBL" id="SUM42877.1"/>
    </source>
</evidence>
<evidence type="ECO:0000256" key="5">
    <source>
        <dbReference type="ARBA" id="ARBA00023244"/>
    </source>
</evidence>
<keyword evidence="3 8" id="KW-0560">Oxidoreductase</keyword>
<dbReference type="EMBL" id="SRLS01000005">
    <property type="protein sequence ID" value="TGE18132.1"/>
    <property type="molecule type" value="Genomic_DNA"/>
</dbReference>
<evidence type="ECO:0000256" key="3">
    <source>
        <dbReference type="ARBA" id="ARBA00023002"/>
    </source>
</evidence>
<keyword evidence="4" id="KW-0520">NAD</keyword>
<dbReference type="Gene3D" id="3.40.50.720">
    <property type="entry name" value="NAD(P)-binding Rossmann-like Domain"/>
    <property type="match status" value="1"/>
</dbReference>
<feature type="domain" description="Siroheme synthase central" evidence="7">
    <location>
        <begin position="118"/>
        <end position="138"/>
    </location>
</feature>
<dbReference type="InterPro" id="IPR006367">
    <property type="entry name" value="Sirohaem_synthase_N"/>
</dbReference>
<accession>A0A380FX36</accession>
<evidence type="ECO:0000259" key="7">
    <source>
        <dbReference type="Pfam" id="PF14824"/>
    </source>
</evidence>
<organism evidence="8 10">
    <name type="scientific">Staphylococcus petrasii</name>
    <dbReference type="NCBI Taxonomy" id="1276936"/>
    <lineage>
        <taxon>Bacteria</taxon>
        <taxon>Bacillati</taxon>
        <taxon>Bacillota</taxon>
        <taxon>Bacilli</taxon>
        <taxon>Bacillales</taxon>
        <taxon>Staphylococcaceae</taxon>
        <taxon>Staphylococcus</taxon>
    </lineage>
</organism>
<proteinExistence type="predicted"/>
<dbReference type="InterPro" id="IPR028161">
    <property type="entry name" value="Met8-like"/>
</dbReference>
<evidence type="ECO:0000256" key="4">
    <source>
        <dbReference type="ARBA" id="ARBA00023027"/>
    </source>
</evidence>
<evidence type="ECO:0000313" key="10">
    <source>
        <dbReference type="Proteomes" id="UP000254047"/>
    </source>
</evidence>
<dbReference type="Gene3D" id="1.10.8.610">
    <property type="entry name" value="SirC, precorrin-2 dehydrogenase, C-terminal helical domain-like"/>
    <property type="match status" value="1"/>
</dbReference>
<dbReference type="Pfam" id="PF13241">
    <property type="entry name" value="NAD_binding_7"/>
    <property type="match status" value="1"/>
</dbReference>
<dbReference type="UniPathway" id="UPA00262">
    <property type="reaction ID" value="UER00222"/>
</dbReference>
<keyword evidence="11" id="KW-1185">Reference proteome</keyword>
<dbReference type="InterPro" id="IPR036291">
    <property type="entry name" value="NAD(P)-bd_dom_sf"/>
</dbReference>
<dbReference type="GO" id="GO:0043115">
    <property type="term" value="F:precorrin-2 dehydrogenase activity"/>
    <property type="evidence" value="ECO:0007669"/>
    <property type="project" value="UniProtKB-EC"/>
</dbReference>
<dbReference type="EMBL" id="UHDO01000001">
    <property type="protein sequence ID" value="SUM42877.1"/>
    <property type="molecule type" value="Genomic_DNA"/>
</dbReference>
<dbReference type="PANTHER" id="PTHR35330">
    <property type="entry name" value="SIROHEME BIOSYNTHESIS PROTEIN MET8"/>
    <property type="match status" value="1"/>
</dbReference>
<gene>
    <name evidence="8" type="primary">sirC</name>
    <name evidence="9" type="ORF">BJR09_04175</name>
    <name evidence="8" type="ORF">NCTC13830_00401</name>
</gene>
<dbReference type="GO" id="GO:0019354">
    <property type="term" value="P:siroheme biosynthetic process"/>
    <property type="evidence" value="ECO:0007669"/>
    <property type="project" value="UniProtKB-UniPathway"/>
</dbReference>
<evidence type="ECO:0000256" key="2">
    <source>
        <dbReference type="ARBA" id="ARBA00012400"/>
    </source>
</evidence>
<dbReference type="SUPFAM" id="SSF51735">
    <property type="entry name" value="NAD(P)-binding Rossmann-fold domains"/>
    <property type="match status" value="1"/>
</dbReference>
<dbReference type="InterPro" id="IPR042518">
    <property type="entry name" value="SirC_C"/>
</dbReference>
<evidence type="ECO:0000256" key="6">
    <source>
        <dbReference type="ARBA" id="ARBA00047561"/>
    </source>
</evidence>
<sequence length="203" mass="22719">MNSMPLMIDLTDKHIVIVGGGQVATRRATTLITYCPNVHIVSPSLTPALHTLVTEGRITWNEKAFEPSDLEGAYLVVVATNEPEVNTQVKESLPKGVLLNHAADAQAGDVTFPSILQRGRLTMSVSTNGASPKLGAQIISTLSDMYDERYDTYIEFLYQSRQRIKALPIEPSEKQNLLQQILSETYLNEDKQREFMRWLQSQV</sequence>
<protein>
    <recommendedName>
        <fullName evidence="2">precorrin-2 dehydrogenase</fullName>
        <ecNumber evidence="2">1.3.1.76</ecNumber>
    </recommendedName>
</protein>
<dbReference type="PANTHER" id="PTHR35330:SF1">
    <property type="entry name" value="SIROHEME BIOSYNTHESIS PROTEIN MET8"/>
    <property type="match status" value="1"/>
</dbReference>
<keyword evidence="5" id="KW-0627">Porphyrin biosynthesis</keyword>
<dbReference type="InterPro" id="IPR028281">
    <property type="entry name" value="Sirohaem_synthase_central"/>
</dbReference>
<reference evidence="8 10" key="1">
    <citation type="submission" date="2018-06" db="EMBL/GenBank/DDBJ databases">
        <authorList>
            <consortium name="Pathogen Informatics"/>
            <person name="Doyle S."/>
        </authorList>
    </citation>
    <scope>NUCLEOTIDE SEQUENCE [LARGE SCALE GENOMIC DNA]</scope>
    <source>
        <strain evidence="8 10">NCTC13830</strain>
    </source>
</reference>
<dbReference type="GO" id="GO:0004325">
    <property type="term" value="F:ferrochelatase activity"/>
    <property type="evidence" value="ECO:0007669"/>
    <property type="project" value="InterPro"/>
</dbReference>